<protein>
    <submittedName>
        <fullName evidence="1">Uncharacterized protein</fullName>
    </submittedName>
</protein>
<accession>A0A8S5NRH2</accession>
<proteinExistence type="predicted"/>
<name>A0A8S5NRH2_9CAUD</name>
<dbReference type="EMBL" id="BK015237">
    <property type="protein sequence ID" value="DAD97326.1"/>
    <property type="molecule type" value="Genomic_DNA"/>
</dbReference>
<evidence type="ECO:0000313" key="1">
    <source>
        <dbReference type="EMBL" id="DAD97326.1"/>
    </source>
</evidence>
<sequence>MHEVPRRHEDQLRGIRLLVNYRFQVYGVLYP</sequence>
<organism evidence="1">
    <name type="scientific">Myoviridae sp. ctzc413</name>
    <dbReference type="NCBI Taxonomy" id="2826721"/>
    <lineage>
        <taxon>Viruses</taxon>
        <taxon>Duplodnaviria</taxon>
        <taxon>Heunggongvirae</taxon>
        <taxon>Uroviricota</taxon>
        <taxon>Caudoviricetes</taxon>
    </lineage>
</organism>
<reference evidence="1" key="1">
    <citation type="journal article" date="2021" name="Proc. Natl. Acad. Sci. U.S.A.">
        <title>A Catalog of Tens of Thousands of Viruses from Human Metagenomes Reveals Hidden Associations with Chronic Diseases.</title>
        <authorList>
            <person name="Tisza M.J."/>
            <person name="Buck C.B."/>
        </authorList>
    </citation>
    <scope>NUCLEOTIDE SEQUENCE</scope>
    <source>
        <strain evidence="1">Ctzc413</strain>
    </source>
</reference>